<reference evidence="1 2" key="1">
    <citation type="submission" date="2020-02" db="EMBL/GenBank/DDBJ databases">
        <title>Whole-genome analyses of novel actinobacteria.</title>
        <authorList>
            <person name="Sahin N."/>
            <person name="Tokatli A."/>
        </authorList>
    </citation>
    <scope>NUCLEOTIDE SEQUENCE [LARGE SCALE GENOMIC DNA]</scope>
    <source>
        <strain evidence="1 2">YC419</strain>
    </source>
</reference>
<dbReference type="Proteomes" id="UP001518140">
    <property type="component" value="Unassembled WGS sequence"/>
</dbReference>
<organism evidence="1 2">
    <name type="scientific">Streptomyces ureilyticus</name>
    <dbReference type="NCBI Taxonomy" id="1775131"/>
    <lineage>
        <taxon>Bacteria</taxon>
        <taxon>Bacillati</taxon>
        <taxon>Actinomycetota</taxon>
        <taxon>Actinomycetes</taxon>
        <taxon>Kitasatosporales</taxon>
        <taxon>Streptomycetaceae</taxon>
        <taxon>Streptomyces</taxon>
    </lineage>
</organism>
<name>A0ABX0DZH1_9ACTN</name>
<protein>
    <submittedName>
        <fullName evidence="1">Uncharacterized protein</fullName>
    </submittedName>
</protein>
<gene>
    <name evidence="1" type="ORF">G6048_28580</name>
</gene>
<keyword evidence="2" id="KW-1185">Reference proteome</keyword>
<dbReference type="RefSeq" id="WP_165342470.1">
    <property type="nucleotide sequence ID" value="NZ_JAAKZX010000108.1"/>
</dbReference>
<proteinExistence type="predicted"/>
<accession>A0ABX0DZH1</accession>
<comment type="caution">
    <text evidence="1">The sequence shown here is derived from an EMBL/GenBank/DDBJ whole genome shotgun (WGS) entry which is preliminary data.</text>
</comment>
<dbReference type="EMBL" id="JAAKZX010000108">
    <property type="protein sequence ID" value="NGO45924.1"/>
    <property type="molecule type" value="Genomic_DNA"/>
</dbReference>
<evidence type="ECO:0000313" key="2">
    <source>
        <dbReference type="Proteomes" id="UP001518140"/>
    </source>
</evidence>
<sequence>MTKAQDTDDAEDFCRICGYDEERFWEHSVPRSAICPCCGTESGIGDMGEPTWEGLTGIREYRGHWVGNGAQWRSPTLRPKGWDLLKHIANIPPEWR</sequence>
<evidence type="ECO:0000313" key="1">
    <source>
        <dbReference type="EMBL" id="NGO45924.1"/>
    </source>
</evidence>